<dbReference type="UniPathway" id="UPA00655">
    <property type="reaction ID" value="UER00711"/>
</dbReference>
<organism evidence="12 13">
    <name type="scientific">Clostridium algidicarnis DSM 15099</name>
    <dbReference type="NCBI Taxonomy" id="1121295"/>
    <lineage>
        <taxon>Bacteria</taxon>
        <taxon>Bacillati</taxon>
        <taxon>Bacillota</taxon>
        <taxon>Clostridia</taxon>
        <taxon>Eubacteriales</taxon>
        <taxon>Clostridiaceae</taxon>
        <taxon>Clostridium</taxon>
    </lineage>
</organism>
<evidence type="ECO:0000256" key="1">
    <source>
        <dbReference type="ARBA" id="ARBA00004956"/>
    </source>
</evidence>
<dbReference type="InterPro" id="IPR011763">
    <property type="entry name" value="COA_CT_C"/>
</dbReference>
<keyword evidence="7 10" id="KW-0443">Lipid metabolism</keyword>
<keyword evidence="3 10" id="KW-0808">Transferase</keyword>
<evidence type="ECO:0000256" key="9">
    <source>
        <dbReference type="ARBA" id="ARBA00049152"/>
    </source>
</evidence>
<accession>A0A2S6FX52</accession>
<evidence type="ECO:0000256" key="5">
    <source>
        <dbReference type="ARBA" id="ARBA00022832"/>
    </source>
</evidence>
<dbReference type="GO" id="GO:0009317">
    <property type="term" value="C:acetyl-CoA carboxylase complex"/>
    <property type="evidence" value="ECO:0007669"/>
    <property type="project" value="InterPro"/>
</dbReference>
<evidence type="ECO:0000256" key="2">
    <source>
        <dbReference type="ARBA" id="ARBA00022516"/>
    </source>
</evidence>
<gene>
    <name evidence="10" type="primary">accA</name>
    <name evidence="12" type="ORF">BD821_10913</name>
</gene>
<comment type="similarity">
    <text evidence="10">Belongs to the AccA family.</text>
</comment>
<evidence type="ECO:0000256" key="10">
    <source>
        <dbReference type="HAMAP-Rule" id="MF_00823"/>
    </source>
</evidence>
<dbReference type="PROSITE" id="PS50989">
    <property type="entry name" value="COA_CT_CTER"/>
    <property type="match status" value="1"/>
</dbReference>
<dbReference type="GO" id="GO:0016743">
    <property type="term" value="F:carboxyl- or carbamoyltransferase activity"/>
    <property type="evidence" value="ECO:0007669"/>
    <property type="project" value="UniProtKB-UniRule"/>
</dbReference>
<dbReference type="EMBL" id="PTIS01000009">
    <property type="protein sequence ID" value="PPK48150.1"/>
    <property type="molecule type" value="Genomic_DNA"/>
</dbReference>
<comment type="function">
    <text evidence="10">Component of the acetyl coenzyme A carboxylase (ACC) complex. First, biotin carboxylase catalyzes the carboxylation of biotin on its carrier protein (BCCP) and then the CO(2) group is transferred by the carboxyltransferase to acetyl-CoA to form malonyl-CoA.</text>
</comment>
<reference evidence="12 13" key="1">
    <citation type="submission" date="2018-02" db="EMBL/GenBank/DDBJ databases">
        <title>Genomic Encyclopedia of Archaeal and Bacterial Type Strains, Phase II (KMG-II): from individual species to whole genera.</title>
        <authorList>
            <person name="Goeker M."/>
        </authorList>
    </citation>
    <scope>NUCLEOTIDE SEQUENCE [LARGE SCALE GENOMIC DNA]</scope>
    <source>
        <strain evidence="12 13">DSM 15099</strain>
    </source>
</reference>
<dbReference type="InterPro" id="IPR029045">
    <property type="entry name" value="ClpP/crotonase-like_dom_sf"/>
</dbReference>
<comment type="subcellular location">
    <subcellularLocation>
        <location evidence="10">Cytoplasm</location>
    </subcellularLocation>
</comment>
<dbReference type="GO" id="GO:0003989">
    <property type="term" value="F:acetyl-CoA carboxylase activity"/>
    <property type="evidence" value="ECO:0007669"/>
    <property type="project" value="InterPro"/>
</dbReference>
<dbReference type="GO" id="GO:0006633">
    <property type="term" value="P:fatty acid biosynthetic process"/>
    <property type="evidence" value="ECO:0007669"/>
    <property type="project" value="UniProtKB-KW"/>
</dbReference>
<keyword evidence="8 10" id="KW-0275">Fatty acid biosynthesis</keyword>
<dbReference type="InterPro" id="IPR001095">
    <property type="entry name" value="Acetyl_CoA_COase_a_su"/>
</dbReference>
<evidence type="ECO:0000313" key="13">
    <source>
        <dbReference type="Proteomes" id="UP000239863"/>
    </source>
</evidence>
<dbReference type="EC" id="2.1.3.15" evidence="10"/>
<dbReference type="Gene3D" id="3.90.226.10">
    <property type="entry name" value="2-enoyl-CoA Hydratase, Chain A, domain 1"/>
    <property type="match status" value="1"/>
</dbReference>
<dbReference type="NCBIfam" id="NF041504">
    <property type="entry name" value="AccA_sub"/>
    <property type="match status" value="1"/>
</dbReference>
<keyword evidence="4 10" id="KW-0547">Nucleotide-binding</keyword>
<dbReference type="PANTHER" id="PTHR42853">
    <property type="entry name" value="ACETYL-COENZYME A CARBOXYLASE CARBOXYL TRANSFERASE SUBUNIT ALPHA"/>
    <property type="match status" value="1"/>
</dbReference>
<dbReference type="Pfam" id="PF03255">
    <property type="entry name" value="ACCA"/>
    <property type="match status" value="1"/>
</dbReference>
<evidence type="ECO:0000256" key="6">
    <source>
        <dbReference type="ARBA" id="ARBA00022840"/>
    </source>
</evidence>
<evidence type="ECO:0000259" key="11">
    <source>
        <dbReference type="PROSITE" id="PS50989"/>
    </source>
</evidence>
<keyword evidence="2 10" id="KW-0444">Lipid biosynthesis</keyword>
<dbReference type="PRINTS" id="PR01069">
    <property type="entry name" value="ACCCTRFRASEA"/>
</dbReference>
<dbReference type="Proteomes" id="UP000239863">
    <property type="component" value="Unassembled WGS sequence"/>
</dbReference>
<evidence type="ECO:0000256" key="3">
    <source>
        <dbReference type="ARBA" id="ARBA00022679"/>
    </source>
</evidence>
<dbReference type="OrthoDB" id="9808023at2"/>
<keyword evidence="5 10" id="KW-0276">Fatty acid metabolism</keyword>
<comment type="catalytic activity">
    <reaction evidence="9 10">
        <text>N(6)-carboxybiotinyl-L-lysyl-[protein] + acetyl-CoA = N(6)-biotinyl-L-lysyl-[protein] + malonyl-CoA</text>
        <dbReference type="Rhea" id="RHEA:54728"/>
        <dbReference type="Rhea" id="RHEA-COMP:10505"/>
        <dbReference type="Rhea" id="RHEA-COMP:10506"/>
        <dbReference type="ChEBI" id="CHEBI:57288"/>
        <dbReference type="ChEBI" id="CHEBI:57384"/>
        <dbReference type="ChEBI" id="CHEBI:83144"/>
        <dbReference type="ChEBI" id="CHEBI:83145"/>
        <dbReference type="EC" id="2.1.3.15"/>
    </reaction>
</comment>
<dbReference type="SUPFAM" id="SSF52096">
    <property type="entry name" value="ClpP/crotonase"/>
    <property type="match status" value="1"/>
</dbReference>
<dbReference type="NCBIfam" id="NF004344">
    <property type="entry name" value="PRK05724.1"/>
    <property type="match status" value="1"/>
</dbReference>
<comment type="subunit">
    <text evidence="10">Acetyl-CoA carboxylase is a heterohexamer composed of biotin carboxyl carrier protein (AccB), biotin carboxylase (AccC) and two subunits each of ACCase subunit alpha (AccA) and ACCase subunit beta (AccD).</text>
</comment>
<dbReference type="PANTHER" id="PTHR42853:SF3">
    <property type="entry name" value="ACETYL-COENZYME A CARBOXYLASE CARBOXYL TRANSFERASE SUBUNIT ALPHA, CHLOROPLASTIC"/>
    <property type="match status" value="1"/>
</dbReference>
<evidence type="ECO:0000256" key="4">
    <source>
        <dbReference type="ARBA" id="ARBA00022741"/>
    </source>
</evidence>
<dbReference type="RefSeq" id="WP_104409948.1">
    <property type="nucleotide sequence ID" value="NZ_PTIS01000009.1"/>
</dbReference>
<dbReference type="AlphaFoldDB" id="A0A2S6FX52"/>
<evidence type="ECO:0000256" key="7">
    <source>
        <dbReference type="ARBA" id="ARBA00023098"/>
    </source>
</evidence>
<dbReference type="GO" id="GO:0005524">
    <property type="term" value="F:ATP binding"/>
    <property type="evidence" value="ECO:0007669"/>
    <property type="project" value="UniProtKB-KW"/>
</dbReference>
<comment type="pathway">
    <text evidence="1 10">Lipid metabolism; malonyl-CoA biosynthesis; malonyl-CoA from acetyl-CoA: step 1/1.</text>
</comment>
<keyword evidence="6 10" id="KW-0067">ATP-binding</keyword>
<feature type="domain" description="CoA carboxyltransferase C-terminal" evidence="11">
    <location>
        <begin position="37"/>
        <end position="291"/>
    </location>
</feature>
<name>A0A2S6FX52_9CLOT</name>
<keyword evidence="10" id="KW-0963">Cytoplasm</keyword>
<dbReference type="HAMAP" id="MF_00823">
    <property type="entry name" value="AcetylCoA_CT_alpha"/>
    <property type="match status" value="1"/>
</dbReference>
<dbReference type="GO" id="GO:2001295">
    <property type="term" value="P:malonyl-CoA biosynthetic process"/>
    <property type="evidence" value="ECO:0007669"/>
    <property type="project" value="UniProtKB-UniRule"/>
</dbReference>
<protein>
    <recommendedName>
        <fullName evidence="10">Acetyl-coenzyme A carboxylase carboxyl transferase subunit alpha</fullName>
        <shortName evidence="10">ACCase subunit alpha</shortName>
        <shortName evidence="10">Acetyl-CoA carboxylase carboxyltransferase subunit alpha</shortName>
        <ecNumber evidence="10">2.1.3.15</ecNumber>
    </recommendedName>
</protein>
<dbReference type="NCBIfam" id="TIGR00513">
    <property type="entry name" value="accA"/>
    <property type="match status" value="1"/>
</dbReference>
<evidence type="ECO:0000313" key="12">
    <source>
        <dbReference type="EMBL" id="PPK48150.1"/>
    </source>
</evidence>
<evidence type="ECO:0000256" key="8">
    <source>
        <dbReference type="ARBA" id="ARBA00023160"/>
    </source>
</evidence>
<dbReference type="STRING" id="37659.GCA_000703125_02226"/>
<proteinExistence type="inferred from homology"/>
<sequence>MASLDAETRIKKLEYAIEELKQSSIKGNIDLSMQICEMEKKLNKMKVNLYENLSPWEKTTISRMVERPTALDYIERIFEGFIEFHGDRNFGDDNAIVGGIAKLNGIPVTVISQQKGRNTKENIKRNFGMPSPEGYRKALRLMKQAEKFKRPVICFVDTKGAFCGIGAEERGQGEAIAKNLINMAELKTPIISIIIGEGGSGGALAMAVADEVWMLQHSIYSILSPEGFASILWKDPSRAREAAEVMKITAEDLKGFGIIDKIIKEPLGGAHKDIDKMSQRLKDNIIKSILKLKNKDISNLVQERYEKFRNMGTNKVVD</sequence>
<comment type="caution">
    <text evidence="12">The sequence shown here is derived from an EMBL/GenBank/DDBJ whole genome shotgun (WGS) entry which is preliminary data.</text>
</comment>